<feature type="domain" description="N-acetyltransferase" evidence="1">
    <location>
        <begin position="17"/>
        <end position="152"/>
    </location>
</feature>
<dbReference type="InterPro" id="IPR016181">
    <property type="entry name" value="Acyl_CoA_acyltransferase"/>
</dbReference>
<dbReference type="SUPFAM" id="SSF55729">
    <property type="entry name" value="Acyl-CoA N-acyltransferases (Nat)"/>
    <property type="match status" value="1"/>
</dbReference>
<dbReference type="RefSeq" id="WP_123711350.1">
    <property type="nucleotide sequence ID" value="NZ_RKHR01000003.1"/>
</dbReference>
<dbReference type="PROSITE" id="PS51186">
    <property type="entry name" value="GNAT"/>
    <property type="match status" value="1"/>
</dbReference>
<dbReference type="Gene3D" id="3.40.630.30">
    <property type="match status" value="1"/>
</dbReference>
<reference evidence="2 3" key="1">
    <citation type="submission" date="2018-11" db="EMBL/GenBank/DDBJ databases">
        <title>Genomic Encyclopedia of Type Strains, Phase IV (KMG-IV): sequencing the most valuable type-strain genomes for metagenomic binning, comparative biology and taxonomic classification.</title>
        <authorList>
            <person name="Goeker M."/>
        </authorList>
    </citation>
    <scope>NUCLEOTIDE SEQUENCE [LARGE SCALE GENOMIC DNA]</scope>
    <source>
        <strain evidence="2 3">DSM 100316</strain>
    </source>
</reference>
<dbReference type="GO" id="GO:0016747">
    <property type="term" value="F:acyltransferase activity, transferring groups other than amino-acyl groups"/>
    <property type="evidence" value="ECO:0007669"/>
    <property type="project" value="InterPro"/>
</dbReference>
<dbReference type="InterPro" id="IPR000182">
    <property type="entry name" value="GNAT_dom"/>
</dbReference>
<comment type="caution">
    <text evidence="2">The sequence shown here is derived from an EMBL/GenBank/DDBJ whole genome shotgun (WGS) entry which is preliminary data.</text>
</comment>
<dbReference type="Proteomes" id="UP000275394">
    <property type="component" value="Unassembled WGS sequence"/>
</dbReference>
<dbReference type="Pfam" id="PF00583">
    <property type="entry name" value="Acetyltransf_1"/>
    <property type="match status" value="1"/>
</dbReference>
<keyword evidence="2" id="KW-0808">Transferase</keyword>
<dbReference type="AlphaFoldDB" id="A0A3N2E033"/>
<evidence type="ECO:0000259" key="1">
    <source>
        <dbReference type="PROSITE" id="PS51186"/>
    </source>
</evidence>
<sequence length="159" mass="17852">MGPIVTQLAHRKLAIATQIQPLMRRAYLHEAKIIGVEDFPPLHRTVSDIQQADTLFYGAWQQQQLAAVIEFEETEQQLNIDSLVVEPDCFRQGLASQLLTLSRQLAGGRPLHVETSANNIPAIALYQRHGFTRYRQWSMSPQIDLVALTTEPIAQPALA</sequence>
<gene>
    <name evidence="2" type="ORF">EDC56_0974</name>
</gene>
<accession>A0A3N2E033</accession>
<evidence type="ECO:0000313" key="3">
    <source>
        <dbReference type="Proteomes" id="UP000275394"/>
    </source>
</evidence>
<proteinExistence type="predicted"/>
<dbReference type="EMBL" id="RKHR01000003">
    <property type="protein sequence ID" value="ROS05444.1"/>
    <property type="molecule type" value="Genomic_DNA"/>
</dbReference>
<name>A0A3N2E033_9GAMM</name>
<protein>
    <submittedName>
        <fullName evidence="2">Acetyltransferase (GNAT) family protein</fullName>
    </submittedName>
</protein>
<evidence type="ECO:0000313" key="2">
    <source>
        <dbReference type="EMBL" id="ROS05444.1"/>
    </source>
</evidence>
<dbReference type="CDD" id="cd04301">
    <property type="entry name" value="NAT_SF"/>
    <property type="match status" value="1"/>
</dbReference>
<dbReference type="OrthoDB" id="9797456at2"/>
<keyword evidence="3" id="KW-1185">Reference proteome</keyword>
<organism evidence="2 3">
    <name type="scientific">Sinobacterium caligoides</name>
    <dbReference type="NCBI Taxonomy" id="933926"/>
    <lineage>
        <taxon>Bacteria</taxon>
        <taxon>Pseudomonadati</taxon>
        <taxon>Pseudomonadota</taxon>
        <taxon>Gammaproteobacteria</taxon>
        <taxon>Cellvibrionales</taxon>
        <taxon>Spongiibacteraceae</taxon>
        <taxon>Sinobacterium</taxon>
    </lineage>
</organism>